<sequence length="136" mass="15505">MIESDTLLAHIKSNDRLKTVADTVLLRIAKGELRVIASREVFHELYYVLRNMDLSLQEILLKLGALKSIPSIEWVPTTVDTDLLAISLMHQYGITSVFDSYYAATCLLYDKDKTMISTDHIFDKVAGIKRIDPRDF</sequence>
<dbReference type="SUPFAM" id="SSF88723">
    <property type="entry name" value="PIN domain-like"/>
    <property type="match status" value="1"/>
</dbReference>
<dbReference type="KEGG" id="csty:KN1_13860"/>
<evidence type="ECO:0000313" key="2">
    <source>
        <dbReference type="EMBL" id="BCU70089.1"/>
    </source>
</evidence>
<name>A0A8D5U786_9CREN</name>
<evidence type="ECO:0000259" key="1">
    <source>
        <dbReference type="Pfam" id="PF01850"/>
    </source>
</evidence>
<protein>
    <recommendedName>
        <fullName evidence="1">PIN domain-containing protein</fullName>
    </recommendedName>
</protein>
<dbReference type="Gene3D" id="3.40.50.1010">
    <property type="entry name" value="5'-nuclease"/>
    <property type="match status" value="1"/>
</dbReference>
<reference evidence="2 3" key="1">
    <citation type="submission" date="2021-04" db="EMBL/GenBank/DDBJ databases">
        <title>Complete genome sequence of Stygiolobus sp. KN-1.</title>
        <authorList>
            <person name="Nakamura K."/>
            <person name="Sakai H."/>
            <person name="Kurosawa N."/>
        </authorList>
    </citation>
    <scope>NUCLEOTIDE SEQUENCE [LARGE SCALE GENOMIC DNA]</scope>
    <source>
        <strain evidence="2 3">KN-1</strain>
    </source>
</reference>
<evidence type="ECO:0000313" key="3">
    <source>
        <dbReference type="Proteomes" id="UP000825123"/>
    </source>
</evidence>
<dbReference type="AlphaFoldDB" id="A0A8D5U786"/>
<dbReference type="Pfam" id="PF01850">
    <property type="entry name" value="PIN"/>
    <property type="match status" value="1"/>
</dbReference>
<keyword evidence="3" id="KW-1185">Reference proteome</keyword>
<dbReference type="InterPro" id="IPR002716">
    <property type="entry name" value="PIN_dom"/>
</dbReference>
<gene>
    <name evidence="2" type="ORF">KN1_13860</name>
</gene>
<dbReference type="EMBL" id="AP024597">
    <property type="protein sequence ID" value="BCU70089.1"/>
    <property type="molecule type" value="Genomic_DNA"/>
</dbReference>
<dbReference type="Proteomes" id="UP000825123">
    <property type="component" value="Chromosome"/>
</dbReference>
<organism evidence="2 3">
    <name type="scientific">Stygiolobus caldivivus</name>
    <dbReference type="NCBI Taxonomy" id="2824673"/>
    <lineage>
        <taxon>Archaea</taxon>
        <taxon>Thermoproteota</taxon>
        <taxon>Thermoprotei</taxon>
        <taxon>Sulfolobales</taxon>
        <taxon>Sulfolobaceae</taxon>
        <taxon>Stygiolobus</taxon>
    </lineage>
</organism>
<accession>A0A8D5U786</accession>
<dbReference type="InterPro" id="IPR029060">
    <property type="entry name" value="PIN-like_dom_sf"/>
</dbReference>
<proteinExistence type="predicted"/>
<feature type="domain" description="PIN" evidence="1">
    <location>
        <begin position="19"/>
        <end position="127"/>
    </location>
</feature>